<accession>A0A3E1YGS9</accession>
<evidence type="ECO:0000256" key="1">
    <source>
        <dbReference type="ARBA" id="ARBA00009477"/>
    </source>
</evidence>
<dbReference type="Gene3D" id="2.40.50.100">
    <property type="match status" value="1"/>
</dbReference>
<sequence length="345" mass="37714">MKNTFLLLSFSVILFSCGRKTEPDTTQVSDTIPVRIMQLSQQSGSNIIQASGQFTTDDEVLLSFKTNGIIKQIFVKEGDKISAGQVLATLDLTEINAQWQRDVLTVEKAQRDYDRTLRLFNDSVSTREQLDNSKTSLDLAKQQLNTTGFNRSHSEIRATQNGYVLRKMANVGQLITSGTAVLQTNGAGKSTWLLRVGLSDKEWSQVKTGDSAIIEVGDQKLYARISRKAEGIEAASGTFLTDIQITDRHSVPIATGMFGRCQILTSSNNQKGIWRIPYAALLDGDGNTGAVFITNDKQTAHRIPVSVAGIEKDQVLISGGLEQASALIISGSAYLKDQSLIRIIP</sequence>
<dbReference type="NCBIfam" id="TIGR01730">
    <property type="entry name" value="RND_mfp"/>
    <property type="match status" value="1"/>
</dbReference>
<evidence type="ECO:0000313" key="4">
    <source>
        <dbReference type="EMBL" id="RFS26410.1"/>
    </source>
</evidence>
<dbReference type="AlphaFoldDB" id="A0A3E1YGS9"/>
<comment type="similarity">
    <text evidence="1">Belongs to the membrane fusion protein (MFP) (TC 8.A.1) family.</text>
</comment>
<dbReference type="PANTHER" id="PTHR30469:SF15">
    <property type="entry name" value="HLYD FAMILY OF SECRETION PROTEINS"/>
    <property type="match status" value="1"/>
</dbReference>
<keyword evidence="2" id="KW-0175">Coiled coil</keyword>
<dbReference type="GO" id="GO:1990961">
    <property type="term" value="P:xenobiotic detoxification by transmembrane export across the plasma membrane"/>
    <property type="evidence" value="ECO:0007669"/>
    <property type="project" value="InterPro"/>
</dbReference>
<dbReference type="Proteomes" id="UP000260644">
    <property type="component" value="Unassembled WGS sequence"/>
</dbReference>
<protein>
    <submittedName>
        <fullName evidence="4">Efflux RND transporter periplasmic adaptor subunit</fullName>
    </submittedName>
</protein>
<proteinExistence type="inferred from homology"/>
<reference evidence="4 5" key="1">
    <citation type="submission" date="2018-07" db="EMBL/GenBank/DDBJ databases">
        <title>Chitinophaga K2CV101002-2 sp. nov., isolated from a monsoon evergreen broad-leaved forest soil.</title>
        <authorList>
            <person name="Lv Y."/>
        </authorList>
    </citation>
    <scope>NUCLEOTIDE SEQUENCE [LARGE SCALE GENOMIC DNA]</scope>
    <source>
        <strain evidence="4 5">GDMCC 1.1288</strain>
    </source>
</reference>
<dbReference type="GO" id="GO:1990281">
    <property type="term" value="C:efflux pump complex"/>
    <property type="evidence" value="ECO:0007669"/>
    <property type="project" value="TreeGrafter"/>
</dbReference>
<feature type="domain" description="CzcB-like barrel-sandwich hybrid" evidence="3">
    <location>
        <begin position="65"/>
        <end position="182"/>
    </location>
</feature>
<dbReference type="InterPro" id="IPR006143">
    <property type="entry name" value="RND_pump_MFP"/>
</dbReference>
<dbReference type="Gene3D" id="6.10.140.1990">
    <property type="match status" value="1"/>
</dbReference>
<dbReference type="InterPro" id="IPR058647">
    <property type="entry name" value="BSH_CzcB-like"/>
</dbReference>
<dbReference type="Pfam" id="PF25973">
    <property type="entry name" value="BSH_CzcB"/>
    <property type="match status" value="1"/>
</dbReference>
<dbReference type="SUPFAM" id="SSF111369">
    <property type="entry name" value="HlyD-like secretion proteins"/>
    <property type="match status" value="1"/>
</dbReference>
<dbReference type="InterPro" id="IPR030190">
    <property type="entry name" value="MacA_alpha-hairpin_sf"/>
</dbReference>
<dbReference type="PRINTS" id="PR01490">
    <property type="entry name" value="RTXTOXIND"/>
</dbReference>
<evidence type="ECO:0000259" key="3">
    <source>
        <dbReference type="Pfam" id="PF25973"/>
    </source>
</evidence>
<evidence type="ECO:0000313" key="5">
    <source>
        <dbReference type="Proteomes" id="UP000260644"/>
    </source>
</evidence>
<evidence type="ECO:0000256" key="2">
    <source>
        <dbReference type="ARBA" id="ARBA00023054"/>
    </source>
</evidence>
<gene>
    <name evidence="4" type="ORF">DVR12_01075</name>
</gene>
<dbReference type="OrthoDB" id="9798190at2"/>
<dbReference type="Gene3D" id="2.40.420.20">
    <property type="match status" value="1"/>
</dbReference>
<dbReference type="EMBL" id="QPMM01000001">
    <property type="protein sequence ID" value="RFS26410.1"/>
    <property type="molecule type" value="Genomic_DNA"/>
</dbReference>
<name>A0A3E1YGS9_9BACT</name>
<organism evidence="4 5">
    <name type="scientific">Chitinophaga silvatica</name>
    <dbReference type="NCBI Taxonomy" id="2282649"/>
    <lineage>
        <taxon>Bacteria</taxon>
        <taxon>Pseudomonadati</taxon>
        <taxon>Bacteroidota</taxon>
        <taxon>Chitinophagia</taxon>
        <taxon>Chitinophagales</taxon>
        <taxon>Chitinophagaceae</taxon>
        <taxon>Chitinophaga</taxon>
    </lineage>
</organism>
<dbReference type="GO" id="GO:0019898">
    <property type="term" value="C:extrinsic component of membrane"/>
    <property type="evidence" value="ECO:0007669"/>
    <property type="project" value="InterPro"/>
</dbReference>
<dbReference type="RefSeq" id="WP_116973602.1">
    <property type="nucleotide sequence ID" value="NZ_QPMM01000001.1"/>
</dbReference>
<comment type="caution">
    <text evidence="4">The sequence shown here is derived from an EMBL/GenBank/DDBJ whole genome shotgun (WGS) entry which is preliminary data.</text>
</comment>
<dbReference type="PROSITE" id="PS51257">
    <property type="entry name" value="PROKAR_LIPOPROTEIN"/>
    <property type="match status" value="1"/>
</dbReference>
<keyword evidence="5" id="KW-1185">Reference proteome</keyword>
<dbReference type="GO" id="GO:0015562">
    <property type="term" value="F:efflux transmembrane transporter activity"/>
    <property type="evidence" value="ECO:0007669"/>
    <property type="project" value="TreeGrafter"/>
</dbReference>
<dbReference type="PANTHER" id="PTHR30469">
    <property type="entry name" value="MULTIDRUG RESISTANCE PROTEIN MDTA"/>
    <property type="match status" value="1"/>
</dbReference>
<dbReference type="GO" id="GO:1990195">
    <property type="term" value="C:macrolide transmembrane transporter complex"/>
    <property type="evidence" value="ECO:0007669"/>
    <property type="project" value="InterPro"/>
</dbReference>
<dbReference type="GO" id="GO:0030313">
    <property type="term" value="C:cell envelope"/>
    <property type="evidence" value="ECO:0007669"/>
    <property type="project" value="UniProtKB-SubCell"/>
</dbReference>